<dbReference type="InterPro" id="IPR009936">
    <property type="entry name" value="DUF1468"/>
</dbReference>
<evidence type="ECO:0000313" key="8">
    <source>
        <dbReference type="Proteomes" id="UP000719916"/>
    </source>
</evidence>
<feature type="domain" description="DUF1468" evidence="2">
    <location>
        <begin position="8"/>
        <end position="78"/>
    </location>
</feature>
<dbReference type="Proteomes" id="UP000501069">
    <property type="component" value="Chromosome"/>
</dbReference>
<feature type="transmembrane region" description="Helical" evidence="1">
    <location>
        <begin position="12"/>
        <end position="34"/>
    </location>
</feature>
<evidence type="ECO:0000259" key="2">
    <source>
        <dbReference type="Pfam" id="PF07331"/>
    </source>
</evidence>
<dbReference type="Proteomes" id="UP000719916">
    <property type="component" value="Unassembled WGS sequence"/>
</dbReference>
<evidence type="ECO:0000313" key="5">
    <source>
        <dbReference type="EMBL" id="QIX92257.1"/>
    </source>
</evidence>
<evidence type="ECO:0000313" key="6">
    <source>
        <dbReference type="Proteomes" id="UP000315200"/>
    </source>
</evidence>
<reference evidence="5 7" key="2">
    <citation type="submission" date="2019-11" db="EMBL/GenBank/DDBJ databases">
        <title>FDA dAtabase for Regulatory Grade micrObial Sequences (FDA-ARGOS): Supporting development and validation of Infectious Disease Dx tests.</title>
        <authorList>
            <person name="Turner S."/>
            <person name="Byrd R."/>
            <person name="Tallon L."/>
            <person name="Sadzewicz L."/>
            <person name="Vavikolanu K."/>
            <person name="Mehta A."/>
            <person name="Aluvathingal J."/>
            <person name="Nadendla S."/>
            <person name="Myers T."/>
            <person name="Yan Y."/>
            <person name="Sichtig H."/>
        </authorList>
    </citation>
    <scope>NUCLEOTIDE SEQUENCE [LARGE SCALE GENOMIC DNA]</scope>
    <source>
        <strain evidence="5 7">FDAARGOS_739</strain>
    </source>
</reference>
<evidence type="ECO:0000313" key="4">
    <source>
        <dbReference type="EMBL" id="NSJ46046.1"/>
    </source>
</evidence>
<gene>
    <name evidence="3" type="ORF">Ccl03g_03170</name>
    <name evidence="5" type="ORF">FOC47_18025</name>
    <name evidence="4" type="ORF">G5B26_21260</name>
</gene>
<feature type="transmembrane region" description="Helical" evidence="1">
    <location>
        <begin position="40"/>
        <end position="58"/>
    </location>
</feature>
<keyword evidence="1" id="KW-1133">Transmembrane helix</keyword>
<dbReference type="Proteomes" id="UP000315200">
    <property type="component" value="Unassembled WGS sequence"/>
</dbReference>
<protein>
    <submittedName>
        <fullName evidence="4">Tripartite tricarboxylate transporter TctB family protein</fullName>
    </submittedName>
</protein>
<organism evidence="3 6">
    <name type="scientific">Enterocloster clostridioformis</name>
    <dbReference type="NCBI Taxonomy" id="1531"/>
    <lineage>
        <taxon>Bacteria</taxon>
        <taxon>Bacillati</taxon>
        <taxon>Bacillota</taxon>
        <taxon>Clostridia</taxon>
        <taxon>Lachnospirales</taxon>
        <taxon>Lachnospiraceae</taxon>
        <taxon>Enterocloster</taxon>
    </lineage>
</organism>
<accession>A0A829W3T4</accession>
<proteinExistence type="predicted"/>
<evidence type="ECO:0000313" key="7">
    <source>
        <dbReference type="Proteomes" id="UP000501069"/>
    </source>
</evidence>
<dbReference type="Pfam" id="PF07331">
    <property type="entry name" value="TctB"/>
    <property type="match status" value="1"/>
</dbReference>
<dbReference type="RefSeq" id="WP_002585487.1">
    <property type="nucleotide sequence ID" value="NZ_BJLB01000001.1"/>
</dbReference>
<dbReference type="EMBL" id="BJLB01000001">
    <property type="protein sequence ID" value="GEA34604.1"/>
    <property type="molecule type" value="Genomic_DNA"/>
</dbReference>
<evidence type="ECO:0000313" key="3">
    <source>
        <dbReference type="EMBL" id="GEA34604.1"/>
    </source>
</evidence>
<dbReference type="AlphaFoldDB" id="A0A829W3T4"/>
<dbReference type="EMBL" id="CP050964">
    <property type="protein sequence ID" value="QIX92257.1"/>
    <property type="molecule type" value="Genomic_DNA"/>
</dbReference>
<keyword evidence="1" id="KW-0472">Membrane</keyword>
<reference evidence="4 8" key="3">
    <citation type="journal article" date="2020" name="Cell Host Microbe">
        <title>Functional and Genomic Variation between Human-Derived Isolates of Lachnospiraceae Reveals Inter- and Intra-Species Diversity.</title>
        <authorList>
            <person name="Sorbara M.T."/>
            <person name="Littmann E.R."/>
            <person name="Fontana E."/>
            <person name="Moody T.U."/>
            <person name="Kohout C.E."/>
            <person name="Gjonbalaj M."/>
            <person name="Eaton V."/>
            <person name="Seok R."/>
            <person name="Leiner I.M."/>
            <person name="Pamer E.G."/>
        </authorList>
    </citation>
    <scope>NUCLEOTIDE SEQUENCE [LARGE SCALE GENOMIC DNA]</scope>
    <source>
        <strain evidence="4 8">MSK.2.26</strain>
    </source>
</reference>
<dbReference type="GeneID" id="57963078"/>
<reference evidence="4" key="4">
    <citation type="submission" date="2020-02" db="EMBL/GenBank/DDBJ databases">
        <authorList>
            <person name="Littmann E."/>
            <person name="Sorbara M."/>
        </authorList>
    </citation>
    <scope>NUCLEOTIDE SEQUENCE</scope>
    <source>
        <strain evidence="4">MSK.2.26</strain>
    </source>
</reference>
<name>A0A829W3T4_9FIRM</name>
<dbReference type="EMBL" id="JAAISW010000052">
    <property type="protein sequence ID" value="NSJ46046.1"/>
    <property type="molecule type" value="Genomic_DNA"/>
</dbReference>
<evidence type="ECO:0000256" key="1">
    <source>
        <dbReference type="SAM" id="Phobius"/>
    </source>
</evidence>
<reference evidence="3 6" key="1">
    <citation type="submission" date="2019-06" db="EMBL/GenBank/DDBJ databases">
        <title>Draft genome sequence of [Clostridium] clostridioforme NBRC 113352.</title>
        <authorList>
            <person name="Miura T."/>
            <person name="Furukawa M."/>
            <person name="Shimamura M."/>
            <person name="Ohyama Y."/>
            <person name="Yamazoe A."/>
            <person name="Kawasaki H."/>
        </authorList>
    </citation>
    <scope>NUCLEOTIDE SEQUENCE [LARGE SCALE GENOMIC DNA]</scope>
    <source>
        <strain evidence="3 6">NBRC 113352</strain>
    </source>
</reference>
<keyword evidence="1" id="KW-0812">Transmembrane</keyword>
<sequence length="85" mass="9062">MRIKRDQITGAVLILLGAVVFLMTTTFSTPITAAYPGPRMLPSIAAFGFAVCGLGILVESTLSKKEQKAYMAKAGWVRMGASLIL</sequence>